<sequence>MVSVLVAAGVVFVTVDTRPASALLSFPEMAPPKAPGAPEGLDADAPAVDADALAAELDPLINGGSLKGKTTATVLDGFTGESLYASQGDKAATPASSTKVATAAAALTARGPAYRIPTKVVEGESEGEVVLVAGGDVMLSKDGDGFFRGAASLADLAEQVKKAMGDKQITKLVVDMSIFADDPVAPGVPAADVASGYTAKLEPIMLDGGRSGPDPGSRAARHDDPSAAVTDALSELLGGVEVAEGTAKKDAAELGVVHSPTMQRLAEFALVTSDNLLADALARQTALAKDKDASFAGGVEATIDVLSDMDVPMDGVELSDNSGLSLDNRLTSDALAAVVYQAANGKHTAASGILAGFPVSGYSGALDDRYDDADVVGKVHAKTGTLTTVNSLTGMTVTKEGRLLAFSIIFNGKGNGPDVEAAIDEVASTLSRCGCA</sequence>
<comment type="similarity">
    <text evidence="1">Belongs to the peptidase S13 family.</text>
</comment>
<name>D3Q2U9_STANL</name>
<keyword evidence="2" id="KW-0378">Hydrolase</keyword>
<dbReference type="SUPFAM" id="SSF56601">
    <property type="entry name" value="beta-lactamase/transpeptidase-like"/>
    <property type="match status" value="1"/>
</dbReference>
<dbReference type="PANTHER" id="PTHR30023:SF0">
    <property type="entry name" value="PENICILLIN-SENSITIVE CARBOXYPEPTIDASE A"/>
    <property type="match status" value="1"/>
</dbReference>
<dbReference type="HOGENOM" id="CLU_017692_0_1_11"/>
<dbReference type="PANTHER" id="PTHR30023">
    <property type="entry name" value="D-ALANYL-D-ALANINE CARBOXYPEPTIDASE"/>
    <property type="match status" value="1"/>
</dbReference>
<dbReference type="STRING" id="446470.Snas_6229"/>
<keyword evidence="3" id="KW-0121">Carboxypeptidase</keyword>
<keyword evidence="4" id="KW-1185">Reference proteome</keyword>
<dbReference type="NCBIfam" id="TIGR00666">
    <property type="entry name" value="PBP4"/>
    <property type="match status" value="1"/>
</dbReference>
<dbReference type="AlphaFoldDB" id="D3Q2U9"/>
<organism evidence="3 4">
    <name type="scientific">Stackebrandtia nassauensis (strain DSM 44728 / CIP 108903 / NRRL B-16338 / NBRC 102104 / LLR-40K-21)</name>
    <dbReference type="NCBI Taxonomy" id="446470"/>
    <lineage>
        <taxon>Bacteria</taxon>
        <taxon>Bacillati</taxon>
        <taxon>Actinomycetota</taxon>
        <taxon>Actinomycetes</taxon>
        <taxon>Glycomycetales</taxon>
        <taxon>Glycomycetaceae</taxon>
        <taxon>Stackebrandtia</taxon>
    </lineage>
</organism>
<dbReference type="GO" id="GO:0000270">
    <property type="term" value="P:peptidoglycan metabolic process"/>
    <property type="evidence" value="ECO:0007669"/>
    <property type="project" value="TreeGrafter"/>
</dbReference>
<dbReference type="Proteomes" id="UP000000844">
    <property type="component" value="Chromosome"/>
</dbReference>
<evidence type="ECO:0000313" key="3">
    <source>
        <dbReference type="EMBL" id="ADD45850.1"/>
    </source>
</evidence>
<accession>D3Q2U9</accession>
<dbReference type="KEGG" id="sna:Snas_6229"/>
<dbReference type="RefSeq" id="WP_013021421.1">
    <property type="nucleotide sequence ID" value="NC_013947.1"/>
</dbReference>
<dbReference type="MEROPS" id="S13.004"/>
<dbReference type="InterPro" id="IPR000667">
    <property type="entry name" value="Peptidase_S13"/>
</dbReference>
<gene>
    <name evidence="3" type="ordered locus">Snas_6229</name>
</gene>
<protein>
    <submittedName>
        <fullName evidence="3">D-alanyl-D-alaninecarboxypeptidase/ D-alanyl-D-alanine-endopeptidase</fullName>
    </submittedName>
</protein>
<reference evidence="3 4" key="1">
    <citation type="journal article" date="2009" name="Stand. Genomic Sci.">
        <title>Complete genome sequence of Stackebrandtia nassauensis type strain (LLR-40K-21).</title>
        <authorList>
            <person name="Munk C."/>
            <person name="Lapidus A."/>
            <person name="Copeland A."/>
            <person name="Jando M."/>
            <person name="Mayilraj S."/>
            <person name="Glavina Del Rio T."/>
            <person name="Nolan M."/>
            <person name="Chen F."/>
            <person name="Lucas S."/>
            <person name="Tice H."/>
            <person name="Cheng J.F."/>
            <person name="Han C."/>
            <person name="Detter J.C."/>
            <person name="Bruce D."/>
            <person name="Goodwin L."/>
            <person name="Chain P."/>
            <person name="Pitluck S."/>
            <person name="Goker M."/>
            <person name="Ovchinikova G."/>
            <person name="Pati A."/>
            <person name="Ivanova N."/>
            <person name="Mavromatis K."/>
            <person name="Chen A."/>
            <person name="Palaniappan K."/>
            <person name="Land M."/>
            <person name="Hauser L."/>
            <person name="Chang Y.J."/>
            <person name="Jeffries C.D."/>
            <person name="Bristow J."/>
            <person name="Eisen J.A."/>
            <person name="Markowitz V."/>
            <person name="Hugenholtz P."/>
            <person name="Kyrpides N.C."/>
            <person name="Klenk H.P."/>
        </authorList>
    </citation>
    <scope>NUCLEOTIDE SEQUENCE [LARGE SCALE GENOMIC DNA]</scope>
    <source>
        <strain evidence="4">DSM 44728 / CIP 108903 / NRRL B-16338 / NBRC 102104 / LLR-40K-21</strain>
    </source>
</reference>
<dbReference type="Gene3D" id="3.40.710.10">
    <property type="entry name" value="DD-peptidase/beta-lactamase superfamily"/>
    <property type="match status" value="2"/>
</dbReference>
<dbReference type="eggNOG" id="COG2027">
    <property type="taxonomic scope" value="Bacteria"/>
</dbReference>
<dbReference type="EMBL" id="CP001778">
    <property type="protein sequence ID" value="ADD45850.1"/>
    <property type="molecule type" value="Genomic_DNA"/>
</dbReference>
<dbReference type="Pfam" id="PF02113">
    <property type="entry name" value="Peptidase_S13"/>
    <property type="match status" value="2"/>
</dbReference>
<evidence type="ECO:0000256" key="2">
    <source>
        <dbReference type="ARBA" id="ARBA00022801"/>
    </source>
</evidence>
<dbReference type="GO" id="GO:0004185">
    <property type="term" value="F:serine-type carboxypeptidase activity"/>
    <property type="evidence" value="ECO:0007669"/>
    <property type="project" value="InterPro"/>
</dbReference>
<proteinExistence type="inferred from homology"/>
<dbReference type="PRINTS" id="PR00922">
    <property type="entry name" value="DADACBPTASE3"/>
</dbReference>
<dbReference type="OrthoDB" id="56883at2"/>
<evidence type="ECO:0000313" key="4">
    <source>
        <dbReference type="Proteomes" id="UP000000844"/>
    </source>
</evidence>
<evidence type="ECO:0000256" key="1">
    <source>
        <dbReference type="ARBA" id="ARBA00006096"/>
    </source>
</evidence>
<dbReference type="InterPro" id="IPR012338">
    <property type="entry name" value="Beta-lactam/transpept-like"/>
</dbReference>
<keyword evidence="3" id="KW-0645">Protease</keyword>
<dbReference type="GO" id="GO:0006508">
    <property type="term" value="P:proteolysis"/>
    <property type="evidence" value="ECO:0007669"/>
    <property type="project" value="InterPro"/>
</dbReference>